<organism evidence="5 6">
    <name type="scientific">Niabella ginsenosidivorans</name>
    <dbReference type="NCBI Taxonomy" id="1176587"/>
    <lineage>
        <taxon>Bacteria</taxon>
        <taxon>Pseudomonadati</taxon>
        <taxon>Bacteroidota</taxon>
        <taxon>Chitinophagia</taxon>
        <taxon>Chitinophagales</taxon>
        <taxon>Chitinophagaceae</taxon>
        <taxon>Niabella</taxon>
    </lineage>
</organism>
<dbReference type="GO" id="GO:0004777">
    <property type="term" value="F:succinate-semialdehyde dehydrogenase (NAD+) activity"/>
    <property type="evidence" value="ECO:0007669"/>
    <property type="project" value="TreeGrafter"/>
</dbReference>
<name>A0A1A9I1F3_9BACT</name>
<dbReference type="OrthoDB" id="629320at2"/>
<dbReference type="SUPFAM" id="SSF53720">
    <property type="entry name" value="ALDH-like"/>
    <property type="match status" value="1"/>
</dbReference>
<evidence type="ECO:0000313" key="6">
    <source>
        <dbReference type="Proteomes" id="UP000077667"/>
    </source>
</evidence>
<dbReference type="AlphaFoldDB" id="A0A1A9I1F3"/>
<protein>
    <submittedName>
        <fullName evidence="5">Succinate-semialdehyde dehydrogenase</fullName>
    </submittedName>
</protein>
<dbReference type="InterPro" id="IPR016161">
    <property type="entry name" value="Ald_DH/histidinol_DH"/>
</dbReference>
<keyword evidence="2" id="KW-0521">NADP</keyword>
<dbReference type="InterPro" id="IPR016160">
    <property type="entry name" value="Ald_DH_CS_CYS"/>
</dbReference>
<dbReference type="KEGG" id="nia:A8C56_05575"/>
<dbReference type="InterPro" id="IPR044148">
    <property type="entry name" value="ALDH_GabD1-like"/>
</dbReference>
<feature type="domain" description="Aldehyde dehydrogenase" evidence="4">
    <location>
        <begin position="3"/>
        <end position="454"/>
    </location>
</feature>
<dbReference type="FunFam" id="3.40.605.10:FF:000012">
    <property type="entry name" value="NAD-dependent succinate-semialdehyde dehydrogenase"/>
    <property type="match status" value="1"/>
</dbReference>
<sequence>MAMQSINPVNGKIIRTYKEDTQKALVQKIESAEKAWQRWRTTSYEKRAQHLLKAASLLRQQENELVKLMALEMGKPLKDGAAEIEKCALACEYYAKNGAAFLKDEVIKTDARKSFVTFQPIGVVLAVMPWNFPYWQCFRFIAPALMAGNVGLLKHASNVPGCALSIEQLLLKAGFPKGVFQTLLIGSKTVNKVIAHPLVKAVTLTGSTEAGMRVAEQAGALIKKTVLELGGSDPYVILEDADLEQAATVCAESRLINNGQSCIAAKRFIVVKKVEKEFVRLFKEKMSHKKLGDPLDAQTELGPMSRADLRDQLHRQVLENIKAGATCILGGAIPGFKGAHAFYTPTILTGIKKGMTGYEEELFGPVACVITARNEAHAIAIANDTVFGLGAAVFTKDIAKGERIAREALQAGSCFVNGLVKSDPRVPFGGIKQSGYGRELGSFGIKEFVNIKTVWR</sequence>
<proteinExistence type="inferred from homology"/>
<dbReference type="EMBL" id="CP015772">
    <property type="protein sequence ID" value="ANH80531.1"/>
    <property type="molecule type" value="Genomic_DNA"/>
</dbReference>
<evidence type="ECO:0000256" key="3">
    <source>
        <dbReference type="ARBA" id="ARBA00023002"/>
    </source>
</evidence>
<dbReference type="InterPro" id="IPR015590">
    <property type="entry name" value="Aldehyde_DH_dom"/>
</dbReference>
<dbReference type="Proteomes" id="UP000077667">
    <property type="component" value="Chromosome"/>
</dbReference>
<dbReference type="Gene3D" id="3.40.309.10">
    <property type="entry name" value="Aldehyde Dehydrogenase, Chain A, domain 2"/>
    <property type="match status" value="1"/>
</dbReference>
<dbReference type="PANTHER" id="PTHR43217">
    <property type="entry name" value="SUCCINATE SEMIALDEHYDE DEHYDROGENASE [NAD(P)+] SAD"/>
    <property type="match status" value="1"/>
</dbReference>
<dbReference type="InterPro" id="IPR047110">
    <property type="entry name" value="GABD/Sad-like"/>
</dbReference>
<dbReference type="Gene3D" id="3.40.605.10">
    <property type="entry name" value="Aldehyde Dehydrogenase, Chain A, domain 1"/>
    <property type="match status" value="1"/>
</dbReference>
<dbReference type="Pfam" id="PF00171">
    <property type="entry name" value="Aldedh"/>
    <property type="match status" value="1"/>
</dbReference>
<evidence type="ECO:0000256" key="1">
    <source>
        <dbReference type="ARBA" id="ARBA00009986"/>
    </source>
</evidence>
<dbReference type="InterPro" id="IPR016163">
    <property type="entry name" value="Ald_DH_C"/>
</dbReference>
<gene>
    <name evidence="5" type="ORF">A8C56_05575</name>
</gene>
<keyword evidence="3" id="KW-0560">Oxidoreductase</keyword>
<dbReference type="PROSITE" id="PS00070">
    <property type="entry name" value="ALDEHYDE_DEHYDR_CYS"/>
    <property type="match status" value="1"/>
</dbReference>
<dbReference type="InterPro" id="IPR016162">
    <property type="entry name" value="Ald_DH_N"/>
</dbReference>
<dbReference type="GO" id="GO:0004030">
    <property type="term" value="F:aldehyde dehydrogenase [NAD(P)+] activity"/>
    <property type="evidence" value="ECO:0007669"/>
    <property type="project" value="InterPro"/>
</dbReference>
<dbReference type="STRING" id="1176587.A8C56_05575"/>
<reference evidence="5 6" key="1">
    <citation type="submission" date="2016-05" db="EMBL/GenBank/DDBJ databases">
        <title>Niabella ginsenosidivorans BS26 whole genome sequencing.</title>
        <authorList>
            <person name="Im W.T."/>
            <person name="Siddiqi M.Z."/>
        </authorList>
    </citation>
    <scope>NUCLEOTIDE SEQUENCE [LARGE SCALE GENOMIC DNA]</scope>
    <source>
        <strain evidence="5 6">BS26</strain>
    </source>
</reference>
<evidence type="ECO:0000313" key="5">
    <source>
        <dbReference type="EMBL" id="ANH80531.1"/>
    </source>
</evidence>
<evidence type="ECO:0000256" key="2">
    <source>
        <dbReference type="ARBA" id="ARBA00022857"/>
    </source>
</evidence>
<dbReference type="RefSeq" id="WP_067753160.1">
    <property type="nucleotide sequence ID" value="NZ_CP015772.1"/>
</dbReference>
<dbReference type="CDD" id="cd07100">
    <property type="entry name" value="ALDH_SSADH1_GabD1"/>
    <property type="match status" value="1"/>
</dbReference>
<evidence type="ECO:0000259" key="4">
    <source>
        <dbReference type="Pfam" id="PF00171"/>
    </source>
</evidence>
<keyword evidence="6" id="KW-1185">Reference proteome</keyword>
<dbReference type="PANTHER" id="PTHR43217:SF1">
    <property type="entry name" value="SUCCINATE SEMIALDEHYDE DEHYDROGENASE [NAD(P)+] SAD"/>
    <property type="match status" value="1"/>
</dbReference>
<accession>A0A1A9I1F3</accession>
<comment type="similarity">
    <text evidence="1">Belongs to the aldehyde dehydrogenase family.</text>
</comment>